<reference evidence="2 3" key="1">
    <citation type="submission" date="2019-06" db="EMBL/GenBank/DDBJ databases">
        <title>Tsukamurella conjunctivitidis sp. nov., Tsukamurella assacharolytica sp. nov. and Tsukamurella sputae sp. nov. isolated from patients with conjunctivitis, bacteraemia (lymphoma) and respiratory infection (sputum) in Hong Kong.</title>
        <authorList>
            <person name="Teng J.L.L."/>
            <person name="Lee H.H."/>
            <person name="Fong J.Y.H."/>
            <person name="Fok K.M.N."/>
            <person name="Lau S.K.P."/>
            <person name="Woo P.C.Y."/>
        </authorList>
    </citation>
    <scope>NUCLEOTIDE SEQUENCE [LARGE SCALE GENOMIC DNA]</scope>
    <source>
        <strain evidence="2 3">HKU72</strain>
    </source>
</reference>
<gene>
    <name evidence="2" type="ORF">FK530_16020</name>
</gene>
<organism evidence="2 3">
    <name type="scientific">Tsukamurella conjunctivitidis</name>
    <dbReference type="NCBI Taxonomy" id="2592068"/>
    <lineage>
        <taxon>Bacteria</taxon>
        <taxon>Bacillati</taxon>
        <taxon>Actinomycetota</taxon>
        <taxon>Actinomycetes</taxon>
        <taxon>Mycobacteriales</taxon>
        <taxon>Tsukamurellaceae</taxon>
        <taxon>Tsukamurella</taxon>
    </lineage>
</organism>
<dbReference type="PANTHER" id="PTHR34980">
    <property type="entry name" value="INNER MEMBRANE PROTEIN-RELATED-RELATED"/>
    <property type="match status" value="1"/>
</dbReference>
<feature type="transmembrane region" description="Helical" evidence="1">
    <location>
        <begin position="63"/>
        <end position="83"/>
    </location>
</feature>
<dbReference type="Proteomes" id="UP000319375">
    <property type="component" value="Unassembled WGS sequence"/>
</dbReference>
<sequence>MAAPAADGCMGDFMTYDYAAPPTVDRDPQELTVPLRGATFGEAVKRFFQNYFVAAGRASQSEYWWALLLVMLVALAAGALAGMSSAFGDGAGAGVFLVLAVILMLGLLAVAFGTIGLTIRRLHDANQSGWWYLALFIVNLIPVLGLLSIVGAIVIGVLKSDPAGARFDAQP</sequence>
<dbReference type="PANTHER" id="PTHR34980:SF2">
    <property type="entry name" value="INNER MEMBRANE PROTEIN YHAH-RELATED"/>
    <property type="match status" value="1"/>
</dbReference>
<evidence type="ECO:0000256" key="1">
    <source>
        <dbReference type="SAM" id="Phobius"/>
    </source>
</evidence>
<dbReference type="InterPro" id="IPR008523">
    <property type="entry name" value="DUF805"/>
</dbReference>
<comment type="caution">
    <text evidence="2">The sequence shown here is derived from an EMBL/GenBank/DDBJ whole genome shotgun (WGS) entry which is preliminary data.</text>
</comment>
<keyword evidence="1" id="KW-0812">Transmembrane</keyword>
<keyword evidence="3" id="KW-1185">Reference proteome</keyword>
<accession>A0A5C5S0F6</accession>
<dbReference type="AlphaFoldDB" id="A0A5C5S0F6"/>
<keyword evidence="1" id="KW-0472">Membrane</keyword>
<feature type="transmembrane region" description="Helical" evidence="1">
    <location>
        <begin position="95"/>
        <end position="119"/>
    </location>
</feature>
<evidence type="ECO:0000313" key="3">
    <source>
        <dbReference type="Proteomes" id="UP000319375"/>
    </source>
</evidence>
<name>A0A5C5S0F6_9ACTN</name>
<dbReference type="EMBL" id="VIGX01000009">
    <property type="protein sequence ID" value="TWS27915.1"/>
    <property type="molecule type" value="Genomic_DNA"/>
</dbReference>
<proteinExistence type="predicted"/>
<feature type="transmembrane region" description="Helical" evidence="1">
    <location>
        <begin position="131"/>
        <end position="158"/>
    </location>
</feature>
<dbReference type="Pfam" id="PF05656">
    <property type="entry name" value="DUF805"/>
    <property type="match status" value="1"/>
</dbReference>
<protein>
    <submittedName>
        <fullName evidence="2">DUF805 domain-containing protein</fullName>
    </submittedName>
</protein>
<keyword evidence="1" id="KW-1133">Transmembrane helix</keyword>
<dbReference type="GO" id="GO:0005886">
    <property type="term" value="C:plasma membrane"/>
    <property type="evidence" value="ECO:0007669"/>
    <property type="project" value="TreeGrafter"/>
</dbReference>
<evidence type="ECO:0000313" key="2">
    <source>
        <dbReference type="EMBL" id="TWS27915.1"/>
    </source>
</evidence>